<feature type="domain" description="EAL" evidence="2">
    <location>
        <begin position="563"/>
        <end position="813"/>
    </location>
</feature>
<dbReference type="InterPro" id="IPR000014">
    <property type="entry name" value="PAS"/>
</dbReference>
<organism evidence="4 5">
    <name type="scientific">Pseudoroseomonas cervicalis ATCC 49957</name>
    <dbReference type="NCBI Taxonomy" id="525371"/>
    <lineage>
        <taxon>Bacteria</taxon>
        <taxon>Pseudomonadati</taxon>
        <taxon>Pseudomonadota</taxon>
        <taxon>Alphaproteobacteria</taxon>
        <taxon>Acetobacterales</taxon>
        <taxon>Roseomonadaceae</taxon>
        <taxon>Roseomonas</taxon>
    </lineage>
</organism>
<dbReference type="InterPro" id="IPR013767">
    <property type="entry name" value="PAS_fold"/>
</dbReference>
<dbReference type="CDD" id="cd01948">
    <property type="entry name" value="EAL"/>
    <property type="match status" value="1"/>
</dbReference>
<dbReference type="PANTHER" id="PTHR44757">
    <property type="entry name" value="DIGUANYLATE CYCLASE DGCP"/>
    <property type="match status" value="1"/>
</dbReference>
<dbReference type="CDD" id="cd01949">
    <property type="entry name" value="GGDEF"/>
    <property type="match status" value="1"/>
</dbReference>
<dbReference type="InterPro" id="IPR052155">
    <property type="entry name" value="Biofilm_reg_signaling"/>
</dbReference>
<evidence type="ECO:0000313" key="5">
    <source>
        <dbReference type="Proteomes" id="UP000005324"/>
    </source>
</evidence>
<feature type="domain" description="PAS" evidence="1">
    <location>
        <begin position="262"/>
        <end position="332"/>
    </location>
</feature>
<dbReference type="SUPFAM" id="SSF55073">
    <property type="entry name" value="Nucleotide cyclase"/>
    <property type="match status" value="1"/>
</dbReference>
<evidence type="ECO:0000313" key="4">
    <source>
        <dbReference type="EMBL" id="EFH10494.1"/>
    </source>
</evidence>
<keyword evidence="5" id="KW-1185">Reference proteome</keyword>
<dbReference type="Pfam" id="PF00563">
    <property type="entry name" value="EAL"/>
    <property type="match status" value="1"/>
</dbReference>
<dbReference type="Proteomes" id="UP000005324">
    <property type="component" value="Unassembled WGS sequence"/>
</dbReference>
<comment type="caution">
    <text evidence="4">The sequence shown here is derived from an EMBL/GenBank/DDBJ whole genome shotgun (WGS) entry which is preliminary data.</text>
</comment>
<dbReference type="EMBL" id="ADVL01000659">
    <property type="protein sequence ID" value="EFH10494.1"/>
    <property type="molecule type" value="Genomic_DNA"/>
</dbReference>
<dbReference type="SMART" id="SM00086">
    <property type="entry name" value="PAC"/>
    <property type="match status" value="2"/>
</dbReference>
<dbReference type="Gene3D" id="3.30.70.270">
    <property type="match status" value="1"/>
</dbReference>
<dbReference type="PROSITE" id="PS50112">
    <property type="entry name" value="PAS"/>
    <property type="match status" value="1"/>
</dbReference>
<dbReference type="SUPFAM" id="SSF55785">
    <property type="entry name" value="PYP-like sensor domain (PAS domain)"/>
    <property type="match status" value="3"/>
</dbReference>
<reference evidence="4 5" key="1">
    <citation type="submission" date="2010-04" db="EMBL/GenBank/DDBJ databases">
        <authorList>
            <person name="Qin X."/>
            <person name="Bachman B."/>
            <person name="Battles P."/>
            <person name="Bell A."/>
            <person name="Bess C."/>
            <person name="Bickham C."/>
            <person name="Chaboub L."/>
            <person name="Chen D."/>
            <person name="Coyle M."/>
            <person name="Deiros D.R."/>
            <person name="Dinh H."/>
            <person name="Forbes L."/>
            <person name="Fowler G."/>
            <person name="Francisco L."/>
            <person name="Fu Q."/>
            <person name="Gubbala S."/>
            <person name="Hale W."/>
            <person name="Han Y."/>
            <person name="Hemphill L."/>
            <person name="Highlander S.K."/>
            <person name="Hirani K."/>
            <person name="Hogues M."/>
            <person name="Jackson L."/>
            <person name="Jakkamsetti A."/>
            <person name="Javaid M."/>
            <person name="Jiang H."/>
            <person name="Korchina V."/>
            <person name="Kovar C."/>
            <person name="Lara F."/>
            <person name="Lee S."/>
            <person name="Mata R."/>
            <person name="Mathew T."/>
            <person name="Moen C."/>
            <person name="Morales K."/>
            <person name="Munidasa M."/>
            <person name="Nazareth L."/>
            <person name="Ngo R."/>
            <person name="Nguyen L."/>
            <person name="Okwuonu G."/>
            <person name="Ongeri F."/>
            <person name="Patil S."/>
            <person name="Petrosino J."/>
            <person name="Pham C."/>
            <person name="Pham P."/>
            <person name="Pu L.-L."/>
            <person name="Puazo M."/>
            <person name="Raj R."/>
            <person name="Reid J."/>
            <person name="Rouhana J."/>
            <person name="Saada N."/>
            <person name="Shang Y."/>
            <person name="Simmons D."/>
            <person name="Thornton R."/>
            <person name="Warren J."/>
            <person name="Weissenberger G."/>
            <person name="Zhang J."/>
            <person name="Zhang L."/>
            <person name="Zhou C."/>
            <person name="Zhu D."/>
            <person name="Muzny D."/>
            <person name="Worley K."/>
            <person name="Gibbs R."/>
        </authorList>
    </citation>
    <scope>NUCLEOTIDE SEQUENCE [LARGE SCALE GENOMIC DNA]</scope>
    <source>
        <strain evidence="4 5">ATCC 49957</strain>
    </source>
</reference>
<gene>
    <name evidence="4" type="ORF">HMPREF0731_3286</name>
</gene>
<dbReference type="NCBIfam" id="TIGR00229">
    <property type="entry name" value="sensory_box"/>
    <property type="match status" value="1"/>
</dbReference>
<dbReference type="InterPro" id="IPR035965">
    <property type="entry name" value="PAS-like_dom_sf"/>
</dbReference>
<dbReference type="InterPro" id="IPR013656">
    <property type="entry name" value="PAS_4"/>
</dbReference>
<dbReference type="Gene3D" id="3.20.20.450">
    <property type="entry name" value="EAL domain"/>
    <property type="match status" value="1"/>
</dbReference>
<dbReference type="HOGENOM" id="CLU_000445_70_20_5"/>
<dbReference type="Gene3D" id="3.30.450.20">
    <property type="entry name" value="PAS domain"/>
    <property type="match status" value="3"/>
</dbReference>
<dbReference type="SMART" id="SM00052">
    <property type="entry name" value="EAL"/>
    <property type="match status" value="1"/>
</dbReference>
<sequence length="820" mass="89921">MGWRITMSHGDLSLFLARCPLPAFLAGRFDGVYRFVLVNPALAQAAGRGIEALTGRSPEELFPPELAQHLNAQLDAAWTSQQAIDLTACLPHETGPRDWDMALIPLPDASGATAMLVGYGIDPGEMARRRMAHQTGGQLVVDTFLAQEALVCRTLPDSRFTFVNAAYARAMQRGPQHLLGRRLADLLPEEEWAAALAHRARLTPAEPMLGHILRQRHQGGGYRWRHWVEIAAFDEHGRMLEIHSIGRDITELQDAMQRVSESEHRFRAVVENIAEGIVLADSHGHILYANRKVVEILGWGVEELHGRHVSQIGNPLDAGELGPYLERYLRVRPAPVGSSGQESFARHRDGRMLRIHFSLSEVELDGVRHFIGVLRDNTAIHEAQQRIERLAFNDELTGLPNQRRLKEELGRLLDRPGARCTLLLVDLVDFSALNGTIGFAAGDRVLRTAARRIADVLPHDSLLARFGNDRFAVLLRDVADAEAGPVLAGRIAVSVEGAVPEGHGESGFRLPPVTIGIAMAPHDDTRPDGLLEAAEIALLDAKGRAPGSIRSFMGAMRSKAARRFATAQGLRRALDQGGLFIEVQPRYTADQRRLTGGEALVRWRREDGCLIPPTDFVPLAEETGLIQPVTEFVFDQVMPLLARLRPGQRVSMNFPPAQLARHNLTAMIAARLARQGVPGDRLGIELTESALIGGPGLLDENLRELQRLGCAVAIDDFGTGYSSLSRLRHLPIDELKIDRVFIRDAARDAAGVAFLQAIGAMANALSLRLVAEGVETESELEQARSIGCHEVQGWLWGRPMAPDEFIALCLEGDASQLLAG</sequence>
<dbReference type="InterPro" id="IPR001633">
    <property type="entry name" value="EAL_dom"/>
</dbReference>
<proteinExistence type="predicted"/>
<dbReference type="SMART" id="SM00091">
    <property type="entry name" value="PAS"/>
    <property type="match status" value="3"/>
</dbReference>
<accession>D5RQC4</accession>
<dbReference type="InterPro" id="IPR029787">
    <property type="entry name" value="Nucleotide_cyclase"/>
</dbReference>
<dbReference type="NCBIfam" id="TIGR00254">
    <property type="entry name" value="GGDEF"/>
    <property type="match status" value="1"/>
</dbReference>
<dbReference type="Pfam" id="PF08448">
    <property type="entry name" value="PAS_4"/>
    <property type="match status" value="2"/>
</dbReference>
<dbReference type="AlphaFoldDB" id="D5RQC4"/>
<dbReference type="CDD" id="cd00130">
    <property type="entry name" value="PAS"/>
    <property type="match status" value="2"/>
</dbReference>
<feature type="domain" description="GGDEF" evidence="3">
    <location>
        <begin position="418"/>
        <end position="554"/>
    </location>
</feature>
<dbReference type="InterPro" id="IPR035919">
    <property type="entry name" value="EAL_sf"/>
</dbReference>
<dbReference type="PANTHER" id="PTHR44757:SF2">
    <property type="entry name" value="BIOFILM ARCHITECTURE MAINTENANCE PROTEIN MBAA"/>
    <property type="match status" value="1"/>
</dbReference>
<dbReference type="InterPro" id="IPR043128">
    <property type="entry name" value="Rev_trsase/Diguanyl_cyclase"/>
</dbReference>
<name>D5RQC4_9PROT</name>
<dbReference type="Pfam" id="PF00989">
    <property type="entry name" value="PAS"/>
    <property type="match status" value="1"/>
</dbReference>
<dbReference type="GO" id="GO:0006355">
    <property type="term" value="P:regulation of DNA-templated transcription"/>
    <property type="evidence" value="ECO:0007669"/>
    <property type="project" value="InterPro"/>
</dbReference>
<dbReference type="Pfam" id="PF00990">
    <property type="entry name" value="GGDEF"/>
    <property type="match status" value="1"/>
</dbReference>
<dbReference type="PROSITE" id="PS50887">
    <property type="entry name" value="GGDEF"/>
    <property type="match status" value="1"/>
</dbReference>
<evidence type="ECO:0000259" key="2">
    <source>
        <dbReference type="PROSITE" id="PS50883"/>
    </source>
</evidence>
<dbReference type="InterPro" id="IPR001610">
    <property type="entry name" value="PAC"/>
</dbReference>
<protein>
    <submittedName>
        <fullName evidence="4">PAS domain S-box protein</fullName>
    </submittedName>
</protein>
<dbReference type="SUPFAM" id="SSF141868">
    <property type="entry name" value="EAL domain-like"/>
    <property type="match status" value="1"/>
</dbReference>
<evidence type="ECO:0000259" key="3">
    <source>
        <dbReference type="PROSITE" id="PS50887"/>
    </source>
</evidence>
<dbReference type="SMART" id="SM00267">
    <property type="entry name" value="GGDEF"/>
    <property type="match status" value="1"/>
</dbReference>
<evidence type="ECO:0000259" key="1">
    <source>
        <dbReference type="PROSITE" id="PS50112"/>
    </source>
</evidence>
<dbReference type="InterPro" id="IPR000160">
    <property type="entry name" value="GGDEF_dom"/>
</dbReference>
<dbReference type="PROSITE" id="PS50883">
    <property type="entry name" value="EAL"/>
    <property type="match status" value="1"/>
</dbReference>